<dbReference type="RefSeq" id="WP_179243198.1">
    <property type="nucleotide sequence ID" value="NZ_CP058595.1"/>
</dbReference>
<accession>A0A7H9ATZ6</accession>
<evidence type="ECO:0008006" key="3">
    <source>
        <dbReference type="Google" id="ProtNLM"/>
    </source>
</evidence>
<dbReference type="EMBL" id="CP058595">
    <property type="protein sequence ID" value="QLG46919.1"/>
    <property type="molecule type" value="Genomic_DNA"/>
</dbReference>
<dbReference type="PROSITE" id="PS51257">
    <property type="entry name" value="PROKAR_LIPOPROTEIN"/>
    <property type="match status" value="1"/>
</dbReference>
<protein>
    <recommendedName>
        <fullName evidence="3">Lipoprotein</fullName>
    </recommendedName>
</protein>
<evidence type="ECO:0000313" key="2">
    <source>
        <dbReference type="Proteomes" id="UP000509302"/>
    </source>
</evidence>
<keyword evidence="2" id="KW-1185">Reference proteome</keyword>
<name>A0A7H9ATZ6_9FLAO</name>
<sequence length="267" mass="28956">MRRILEKIRMFCVASFTALSIFSCSNDADSENNSSEVSFTATELQTILETDDIAGITDSVIAEVYVNNGNTGQTAKNNDCYDAAYTDTGFTVTFNNCNLNGSDNVNGTLSVVYASTENTASFTATYTDFFVGNIKLTGTRSYSFNANADDTAYTFSVTSDITVTMADESVISESGTKTFGFAYNQMEETFVFTLSGDWTLNVDDDTYAINVTSDLEGNLGCDYLTRGVMAINKNGLEVSVDFGDGTCDDKAELTYPNGTKEDISLRD</sequence>
<reference evidence="1 2" key="1">
    <citation type="journal article" date="2006" name="Int. J. Syst. Evol. Microbiol.">
        <title>Costertonia aggregata gen. nov., sp. nov., a mesophilic marine bacterium of the family Flavobacteriaceae, isolated from a mature biofilm.</title>
        <authorList>
            <person name="Kwon K.K."/>
            <person name="Lee Y.K."/>
            <person name="Lee H.K."/>
        </authorList>
    </citation>
    <scope>NUCLEOTIDE SEQUENCE [LARGE SCALE GENOMIC DNA]</scope>
    <source>
        <strain evidence="1 2">KCCM 42265</strain>
    </source>
</reference>
<dbReference type="Proteomes" id="UP000509302">
    <property type="component" value="Chromosome"/>
</dbReference>
<gene>
    <name evidence="1" type="ORF">HYG79_16680</name>
</gene>
<proteinExistence type="predicted"/>
<evidence type="ECO:0000313" key="1">
    <source>
        <dbReference type="EMBL" id="QLG46919.1"/>
    </source>
</evidence>
<dbReference type="KEGG" id="cagg:HYG79_16680"/>
<dbReference type="AlphaFoldDB" id="A0A7H9ATZ6"/>
<organism evidence="1 2">
    <name type="scientific">Costertonia aggregata</name>
    <dbReference type="NCBI Taxonomy" id="343403"/>
    <lineage>
        <taxon>Bacteria</taxon>
        <taxon>Pseudomonadati</taxon>
        <taxon>Bacteroidota</taxon>
        <taxon>Flavobacteriia</taxon>
        <taxon>Flavobacteriales</taxon>
        <taxon>Flavobacteriaceae</taxon>
        <taxon>Costertonia</taxon>
    </lineage>
</organism>